<dbReference type="Proteomes" id="UP001597090">
    <property type="component" value="Unassembled WGS sequence"/>
</dbReference>
<evidence type="ECO:0000313" key="2">
    <source>
        <dbReference type="Proteomes" id="UP001597090"/>
    </source>
</evidence>
<comment type="caution">
    <text evidence="1">The sequence shown here is derived from an EMBL/GenBank/DDBJ whole genome shotgun (WGS) entry which is preliminary data.</text>
</comment>
<proteinExistence type="predicted"/>
<accession>A0ABW2YJ74</accession>
<dbReference type="RefSeq" id="WP_386811180.1">
    <property type="nucleotide sequence ID" value="NZ_JBHTIH010000002.1"/>
</dbReference>
<name>A0ABW2YJ74_9GAMM</name>
<dbReference type="Gene3D" id="3.30.420.240">
    <property type="match status" value="1"/>
</dbReference>
<reference evidence="2" key="1">
    <citation type="journal article" date="2019" name="Int. J. Syst. Evol. Microbiol.">
        <title>The Global Catalogue of Microorganisms (GCM) 10K type strain sequencing project: providing services to taxonomists for standard genome sequencing and annotation.</title>
        <authorList>
            <consortium name="The Broad Institute Genomics Platform"/>
            <consortium name="The Broad Institute Genome Sequencing Center for Infectious Disease"/>
            <person name="Wu L."/>
            <person name="Ma J."/>
        </authorList>
    </citation>
    <scope>NUCLEOTIDE SEQUENCE [LARGE SCALE GENOMIC DNA]</scope>
    <source>
        <strain evidence="2">CCUG 55491</strain>
    </source>
</reference>
<protein>
    <recommendedName>
        <fullName evidence="3">Terminase large subunit gp17-like C-terminal domain-containing protein</fullName>
    </recommendedName>
</protein>
<sequence>MFVPWFWQEEYRKDVPADFTLDAEEQEYADLYELTLEQMVWRRNKIGELKDPSLFKQEYPATAAEAFQMSGHDSYITPALVARARKAECDASGPLVMGLDPARFGDDGSALARRRGRKVSKVERRYKFDTMEVAGWAKQVIDAEKPVRMFIDVGGLGAGVYDRLKEQGYGEIVRAVNFASKPMEPPKFDDEGKEIPGPLNRRAEMWMNSKEWLEDVAGADIPDDDALQGDACGPGYKYDSHARLQLEKKEDMRRRGVASPDGWDAVALTFAEPVGPNTFGGALNYPDMRVA</sequence>
<evidence type="ECO:0008006" key="3">
    <source>
        <dbReference type="Google" id="ProtNLM"/>
    </source>
</evidence>
<dbReference type="EMBL" id="JBHTIH010000002">
    <property type="protein sequence ID" value="MFD0738247.1"/>
    <property type="molecule type" value="Genomic_DNA"/>
</dbReference>
<keyword evidence="2" id="KW-1185">Reference proteome</keyword>
<gene>
    <name evidence="1" type="ORF">ACFQZQ_02950</name>
</gene>
<organism evidence="1 2">
    <name type="scientific">Lysobacter koreensis</name>
    <dbReference type="NCBI Taxonomy" id="266122"/>
    <lineage>
        <taxon>Bacteria</taxon>
        <taxon>Pseudomonadati</taxon>
        <taxon>Pseudomonadota</taxon>
        <taxon>Gammaproteobacteria</taxon>
        <taxon>Lysobacterales</taxon>
        <taxon>Lysobacteraceae</taxon>
        <taxon>Lysobacter</taxon>
    </lineage>
</organism>
<evidence type="ECO:0000313" key="1">
    <source>
        <dbReference type="EMBL" id="MFD0738247.1"/>
    </source>
</evidence>